<sequence>MDQSILYPMKYTEHRKTITKIIKPSKQISHTRKSLHHQNLNVPKTVRISVNDPDATDSSGDEDDGDLFQRQRVKKHITEIKMEAAVNAISANGRSRGLETLETKPKPMKKAAGCGVARKFRGVRQRPWGKWAAEIRDPCRRVRLWLGTYDTAEEAAMVYDNAALKLRGPDALTNFTTPPEEIPASVSGYDSDNESRNLCSPVSVLQFSSSHSSEASEPVGLSSESSEYTEPGPSVPAQDMVKEEQPSAFINSVDGIEAGPIYSGPGSELVECQGETSMVMAPDYYSNDYLAMDIPFVDNFFNFEPQEQQLFGDELSFFDSFDAFTMKIDDFPSLDDAYDYEKVNLGDSKDSFQELNVENYFQDINAFAAVDALLPI</sequence>
<dbReference type="GO" id="GO:0003700">
    <property type="term" value="F:DNA-binding transcription factor activity"/>
    <property type="evidence" value="ECO:0007669"/>
    <property type="project" value="InterPro"/>
</dbReference>
<dbReference type="GO" id="GO:0003677">
    <property type="term" value="F:DNA binding"/>
    <property type="evidence" value="ECO:0007669"/>
    <property type="project" value="UniProtKB-KW"/>
</dbReference>
<dbReference type="Proteomes" id="UP001190926">
    <property type="component" value="Unassembled WGS sequence"/>
</dbReference>
<evidence type="ECO:0000256" key="3">
    <source>
        <dbReference type="ARBA" id="ARBA00023015"/>
    </source>
</evidence>
<dbReference type="InterPro" id="IPR050913">
    <property type="entry name" value="AP2/ERF_ERF"/>
</dbReference>
<evidence type="ECO:0000256" key="1">
    <source>
        <dbReference type="ARBA" id="ARBA00004123"/>
    </source>
</evidence>
<dbReference type="PANTHER" id="PTHR31194:SF140">
    <property type="entry name" value="ETHYLENE-RESPONSIVE TRANSCRIPTION FACTOR CRF2"/>
    <property type="match status" value="1"/>
</dbReference>
<accession>A0AAD4IVM4</accession>
<keyword evidence="10" id="KW-1185">Reference proteome</keyword>
<evidence type="ECO:0000256" key="6">
    <source>
        <dbReference type="ARBA" id="ARBA00023242"/>
    </source>
</evidence>
<dbReference type="InterPro" id="IPR036955">
    <property type="entry name" value="AP2/ERF_dom_sf"/>
</dbReference>
<dbReference type="PANTHER" id="PTHR31194">
    <property type="entry name" value="SHN SHINE , DNA BINDING / TRANSCRIPTION FACTOR"/>
    <property type="match status" value="1"/>
</dbReference>
<dbReference type="InterPro" id="IPR016177">
    <property type="entry name" value="DNA-bd_dom_sf"/>
</dbReference>
<dbReference type="GO" id="GO:0005634">
    <property type="term" value="C:nucleus"/>
    <property type="evidence" value="ECO:0007669"/>
    <property type="project" value="UniProtKB-SubCell"/>
</dbReference>
<keyword evidence="6" id="KW-0539">Nucleus</keyword>
<reference evidence="9 10" key="1">
    <citation type="journal article" date="2021" name="Nat. Commun.">
        <title>Incipient diploidization of the medicinal plant Perilla within 10,000 years.</title>
        <authorList>
            <person name="Zhang Y."/>
            <person name="Shen Q."/>
            <person name="Leng L."/>
            <person name="Zhang D."/>
            <person name="Chen S."/>
            <person name="Shi Y."/>
            <person name="Ning Z."/>
            <person name="Chen S."/>
        </authorList>
    </citation>
    <scope>NUCLEOTIDE SEQUENCE [LARGE SCALE GENOMIC DNA]</scope>
    <source>
        <strain evidence="10">cv. PC099</strain>
    </source>
</reference>
<keyword evidence="2" id="KW-0611">Plant defense</keyword>
<keyword evidence="3" id="KW-0805">Transcription regulation</keyword>
<dbReference type="CDD" id="cd00018">
    <property type="entry name" value="AP2"/>
    <property type="match status" value="1"/>
</dbReference>
<keyword evidence="4" id="KW-0238">DNA-binding</keyword>
<organism evidence="9 10">
    <name type="scientific">Perilla frutescens var. hirtella</name>
    <name type="common">Perilla citriodora</name>
    <name type="synonym">Perilla setoyensis</name>
    <dbReference type="NCBI Taxonomy" id="608512"/>
    <lineage>
        <taxon>Eukaryota</taxon>
        <taxon>Viridiplantae</taxon>
        <taxon>Streptophyta</taxon>
        <taxon>Embryophyta</taxon>
        <taxon>Tracheophyta</taxon>
        <taxon>Spermatophyta</taxon>
        <taxon>Magnoliopsida</taxon>
        <taxon>eudicotyledons</taxon>
        <taxon>Gunneridae</taxon>
        <taxon>Pentapetalae</taxon>
        <taxon>asterids</taxon>
        <taxon>lamiids</taxon>
        <taxon>Lamiales</taxon>
        <taxon>Lamiaceae</taxon>
        <taxon>Nepetoideae</taxon>
        <taxon>Elsholtzieae</taxon>
        <taxon>Perilla</taxon>
    </lineage>
</organism>
<dbReference type="AlphaFoldDB" id="A0AAD4IVM4"/>
<dbReference type="SUPFAM" id="SSF54171">
    <property type="entry name" value="DNA-binding domain"/>
    <property type="match status" value="1"/>
</dbReference>
<dbReference type="FunFam" id="3.30.730.10:FF:000001">
    <property type="entry name" value="Ethylene-responsive transcription factor 2"/>
    <property type="match status" value="1"/>
</dbReference>
<gene>
    <name evidence="9" type="ORF">C2S53_006307</name>
</gene>
<evidence type="ECO:0000313" key="9">
    <source>
        <dbReference type="EMBL" id="KAH6822217.1"/>
    </source>
</evidence>
<dbReference type="GO" id="GO:0006952">
    <property type="term" value="P:defense response"/>
    <property type="evidence" value="ECO:0007669"/>
    <property type="project" value="UniProtKB-KW"/>
</dbReference>
<evidence type="ECO:0000256" key="2">
    <source>
        <dbReference type="ARBA" id="ARBA00022821"/>
    </source>
</evidence>
<dbReference type="SMART" id="SM00380">
    <property type="entry name" value="AP2"/>
    <property type="match status" value="1"/>
</dbReference>
<proteinExistence type="predicted"/>
<comment type="caution">
    <text evidence="9">The sequence shown here is derived from an EMBL/GenBank/DDBJ whole genome shotgun (WGS) entry which is preliminary data.</text>
</comment>
<dbReference type="PROSITE" id="PS51032">
    <property type="entry name" value="AP2_ERF"/>
    <property type="match status" value="1"/>
</dbReference>
<protein>
    <recommendedName>
        <fullName evidence="8">AP2/ERF domain-containing protein</fullName>
    </recommendedName>
</protein>
<evidence type="ECO:0000313" key="10">
    <source>
        <dbReference type="Proteomes" id="UP001190926"/>
    </source>
</evidence>
<feature type="domain" description="AP2/ERF" evidence="8">
    <location>
        <begin position="119"/>
        <end position="176"/>
    </location>
</feature>
<evidence type="ECO:0000256" key="4">
    <source>
        <dbReference type="ARBA" id="ARBA00023125"/>
    </source>
</evidence>
<dbReference type="Gene3D" id="3.30.730.10">
    <property type="entry name" value="AP2/ERF domain"/>
    <property type="match status" value="1"/>
</dbReference>
<dbReference type="Pfam" id="PF00847">
    <property type="entry name" value="AP2"/>
    <property type="match status" value="1"/>
</dbReference>
<evidence type="ECO:0000259" key="8">
    <source>
        <dbReference type="PROSITE" id="PS51032"/>
    </source>
</evidence>
<keyword evidence="5" id="KW-0804">Transcription</keyword>
<dbReference type="PRINTS" id="PR00367">
    <property type="entry name" value="ETHRSPELEMNT"/>
</dbReference>
<comment type="subcellular location">
    <subcellularLocation>
        <location evidence="1">Nucleus</location>
    </subcellularLocation>
</comment>
<evidence type="ECO:0000256" key="5">
    <source>
        <dbReference type="ARBA" id="ARBA00023163"/>
    </source>
</evidence>
<dbReference type="InterPro" id="IPR001471">
    <property type="entry name" value="AP2/ERF_dom"/>
</dbReference>
<evidence type="ECO:0000256" key="7">
    <source>
        <dbReference type="SAM" id="MobiDB-lite"/>
    </source>
</evidence>
<name>A0AAD4IVM4_PERFH</name>
<feature type="region of interest" description="Disordered" evidence="7">
    <location>
        <begin position="211"/>
        <end position="236"/>
    </location>
</feature>
<dbReference type="EMBL" id="SDAM02001444">
    <property type="protein sequence ID" value="KAH6822217.1"/>
    <property type="molecule type" value="Genomic_DNA"/>
</dbReference>